<reference evidence="2" key="1">
    <citation type="submission" date="2021-06" db="EMBL/GenBank/DDBJ databases">
        <title>Genome Sequence of Mortierella hyaline Strain SCG-10, a Cold-Adapted, Nitrate-Reducing Fungus Isolated from Soil in Minnesota, USA.</title>
        <authorList>
            <person name="Aldossari N."/>
        </authorList>
    </citation>
    <scope>NUCLEOTIDE SEQUENCE</scope>
    <source>
        <strain evidence="2">SCG-10</strain>
    </source>
</reference>
<accession>A0A9P7XM00</accession>
<protein>
    <submittedName>
        <fullName evidence="2">U3 snoRNP protein</fullName>
    </submittedName>
</protein>
<dbReference type="GO" id="GO:0032040">
    <property type="term" value="C:small-subunit processome"/>
    <property type="evidence" value="ECO:0007669"/>
    <property type="project" value="TreeGrafter"/>
</dbReference>
<proteinExistence type="predicted"/>
<dbReference type="AlphaFoldDB" id="A0A9P7XM00"/>
<dbReference type="PANTHER" id="PTHR17695">
    <property type="entry name" value="SMALL SUBUNIT PROCESSOME COMPONENT 20 HOMOLOG"/>
    <property type="match status" value="1"/>
</dbReference>
<dbReference type="PANTHER" id="PTHR17695:SF11">
    <property type="entry name" value="SMALL SUBUNIT PROCESSOME COMPONENT 20 HOMOLOG"/>
    <property type="match status" value="1"/>
</dbReference>
<dbReference type="InterPro" id="IPR011430">
    <property type="entry name" value="UTP20_N"/>
</dbReference>
<evidence type="ECO:0000259" key="1">
    <source>
        <dbReference type="Pfam" id="PF07539"/>
    </source>
</evidence>
<gene>
    <name evidence="2" type="primary">UTP20_1</name>
    <name evidence="2" type="ORF">KI688_005269</name>
</gene>
<dbReference type="OrthoDB" id="10424752at2759"/>
<dbReference type="InterPro" id="IPR052575">
    <property type="entry name" value="SSU_processome_comp_20"/>
</dbReference>
<dbReference type="Proteomes" id="UP000707451">
    <property type="component" value="Unassembled WGS sequence"/>
</dbReference>
<dbReference type="Pfam" id="PF07539">
    <property type="entry name" value="UTP20_N"/>
    <property type="match status" value="1"/>
</dbReference>
<evidence type="ECO:0000313" key="3">
    <source>
        <dbReference type="Proteomes" id="UP000707451"/>
    </source>
</evidence>
<comment type="caution">
    <text evidence="2">The sequence shown here is derived from an EMBL/GenBank/DDBJ whole genome shotgun (WGS) entry which is preliminary data.</text>
</comment>
<dbReference type="EMBL" id="JAHRHY010000019">
    <property type="protein sequence ID" value="KAG9062354.1"/>
    <property type="molecule type" value="Genomic_DNA"/>
</dbReference>
<keyword evidence="3" id="KW-1185">Reference proteome</keyword>
<sequence length="219" mass="24557">MARECRKLPVAIMAEFARTDTSFSAASTLIADLNLNSTARIDVPDFGRCMDALKLLTDSLYKDLNGRQWSLVLHNMIYIRNPEKMSMRSNSTFGLTGAQTSTPGTLSTNSSEVSWLMLSTLVGGDEKASFFTNLYRIQLQHSIRALNLASRDLTTLFLKSYLKLVPPHKVETEKILVHTVIAILDDFHFDIKDINQNAISTFCVDRHWIIAGIEMPKSA</sequence>
<evidence type="ECO:0000313" key="2">
    <source>
        <dbReference type="EMBL" id="KAG9062354.1"/>
    </source>
</evidence>
<dbReference type="GO" id="GO:0030686">
    <property type="term" value="C:90S preribosome"/>
    <property type="evidence" value="ECO:0007669"/>
    <property type="project" value="TreeGrafter"/>
</dbReference>
<name>A0A9P7XM00_9FUNG</name>
<organism evidence="2 3">
    <name type="scientific">Linnemannia hyalina</name>
    <dbReference type="NCBI Taxonomy" id="64524"/>
    <lineage>
        <taxon>Eukaryota</taxon>
        <taxon>Fungi</taxon>
        <taxon>Fungi incertae sedis</taxon>
        <taxon>Mucoromycota</taxon>
        <taxon>Mortierellomycotina</taxon>
        <taxon>Mortierellomycetes</taxon>
        <taxon>Mortierellales</taxon>
        <taxon>Mortierellaceae</taxon>
        <taxon>Linnemannia</taxon>
    </lineage>
</organism>
<feature type="domain" description="U3 small nucleolar RNA-associated protein 20 N-terminal" evidence="1">
    <location>
        <begin position="3"/>
        <end position="98"/>
    </location>
</feature>